<dbReference type="AlphaFoldDB" id="Q2JE36"/>
<keyword evidence="2" id="KW-1185">Reference proteome</keyword>
<dbReference type="KEGG" id="fra:Francci3_1074"/>
<evidence type="ECO:0000313" key="2">
    <source>
        <dbReference type="Proteomes" id="UP000001937"/>
    </source>
</evidence>
<dbReference type="HOGENOM" id="CLU_679175_0_0_11"/>
<dbReference type="RefSeq" id="WP_011435524.1">
    <property type="nucleotide sequence ID" value="NC_007777.1"/>
</dbReference>
<accession>Q2JE36</accession>
<dbReference type="InterPro" id="IPR011990">
    <property type="entry name" value="TPR-like_helical_dom_sf"/>
</dbReference>
<dbReference type="OrthoDB" id="2380776at2"/>
<name>Q2JE36_FRACC</name>
<sequence length="416" mass="43696">MGEDDVISTGVTCARPQPVGVFPLPAGFLLVPGGEATADLRRTLAAGKVPVAWPAELAALELAYRGEVVAALGQLRGDDPVDRYNRFVLRPAGADPEDPVALRRALGDELGILVDVVRFALGELDEPPPPGGETDEIAAMVWSAHAAHAMAAGRTGEAAGLLERAIAAAREPSPGLAAQLRSTAADLRRGVEGPSPAVIAELTAALAALAATDLTVGRAELHLSLGSAYQELAGDDPAGLKVAVEHYLSALRLVRIDTAPELFAAAQVNLATAYLTMPMAQASDQLRVGVAVQGLRTALSVYTRETHPERWASTQLNLANALVYAPSAHREDNLREAVARYQEVIAARDRDADPLGYARARANQGNALAHLGLFDPAQAVLHEARAIFEEVGDPDAVLAVRGVLDEIARRLTAKPT</sequence>
<dbReference type="EMBL" id="CP000249">
    <property type="protein sequence ID" value="ABD10456.1"/>
    <property type="molecule type" value="Genomic_DNA"/>
</dbReference>
<proteinExistence type="predicted"/>
<dbReference type="Proteomes" id="UP000001937">
    <property type="component" value="Chromosome"/>
</dbReference>
<dbReference type="eggNOG" id="COG0457">
    <property type="taxonomic scope" value="Bacteria"/>
</dbReference>
<dbReference type="Gene3D" id="1.25.40.10">
    <property type="entry name" value="Tetratricopeptide repeat domain"/>
    <property type="match status" value="1"/>
</dbReference>
<protein>
    <recommendedName>
        <fullName evidence="3">Tetratricopeptide TPR_4</fullName>
    </recommendedName>
</protein>
<dbReference type="SUPFAM" id="SSF48452">
    <property type="entry name" value="TPR-like"/>
    <property type="match status" value="1"/>
</dbReference>
<evidence type="ECO:0000313" key="1">
    <source>
        <dbReference type="EMBL" id="ABD10456.1"/>
    </source>
</evidence>
<evidence type="ECO:0008006" key="3">
    <source>
        <dbReference type="Google" id="ProtNLM"/>
    </source>
</evidence>
<reference evidence="1 2" key="1">
    <citation type="journal article" date="2007" name="Genome Res.">
        <title>Genome characteristics of facultatively symbiotic Frankia sp. strains reflect host range and host plant biogeography.</title>
        <authorList>
            <person name="Normand P."/>
            <person name="Lapierre P."/>
            <person name="Tisa L.S."/>
            <person name="Gogarten J.P."/>
            <person name="Alloisio N."/>
            <person name="Bagnarol E."/>
            <person name="Bassi C.A."/>
            <person name="Berry A.M."/>
            <person name="Bickhart D.M."/>
            <person name="Choisne N."/>
            <person name="Couloux A."/>
            <person name="Cournoyer B."/>
            <person name="Cruveiller S."/>
            <person name="Daubin V."/>
            <person name="Demange N."/>
            <person name="Francino M.P."/>
            <person name="Goltsman E."/>
            <person name="Huang Y."/>
            <person name="Kopp O.R."/>
            <person name="Labarre L."/>
            <person name="Lapidus A."/>
            <person name="Lavire C."/>
            <person name="Marechal J."/>
            <person name="Martinez M."/>
            <person name="Mastronunzio J.E."/>
            <person name="Mullin B.C."/>
            <person name="Niemann J."/>
            <person name="Pujic P."/>
            <person name="Rawnsley T."/>
            <person name="Rouy Z."/>
            <person name="Schenowitz C."/>
            <person name="Sellstedt A."/>
            <person name="Tavares F."/>
            <person name="Tomkins J.P."/>
            <person name="Vallenet D."/>
            <person name="Valverde C."/>
            <person name="Wall L.G."/>
            <person name="Wang Y."/>
            <person name="Medigue C."/>
            <person name="Benson D.R."/>
        </authorList>
    </citation>
    <scope>NUCLEOTIDE SEQUENCE [LARGE SCALE GENOMIC DNA]</scope>
    <source>
        <strain evidence="2">DSM 45818 / CECT 9043 / CcI3</strain>
    </source>
</reference>
<dbReference type="STRING" id="106370.Francci3_1074"/>
<gene>
    <name evidence="1" type="ordered locus">Francci3_1074</name>
</gene>
<organism evidence="1 2">
    <name type="scientific">Frankia casuarinae (strain DSM 45818 / CECT 9043 / HFP020203 / CcI3)</name>
    <dbReference type="NCBI Taxonomy" id="106370"/>
    <lineage>
        <taxon>Bacteria</taxon>
        <taxon>Bacillati</taxon>
        <taxon>Actinomycetota</taxon>
        <taxon>Actinomycetes</taxon>
        <taxon>Frankiales</taxon>
        <taxon>Frankiaceae</taxon>
        <taxon>Frankia</taxon>
    </lineage>
</organism>